<name>A0A1F6CMR3_9BACT</name>
<protein>
    <recommendedName>
        <fullName evidence="1">Helix-turn-helix domain-containing protein</fullName>
    </recommendedName>
</protein>
<feature type="domain" description="Helix-turn-helix" evidence="1">
    <location>
        <begin position="11"/>
        <end position="61"/>
    </location>
</feature>
<dbReference type="Pfam" id="PF12728">
    <property type="entry name" value="HTH_17"/>
    <property type="match status" value="1"/>
</dbReference>
<dbReference type="Proteomes" id="UP000176445">
    <property type="component" value="Unassembled WGS sequence"/>
</dbReference>
<organism evidence="2 3">
    <name type="scientific">Candidatus Kaiserbacteria bacterium RIFCSPHIGHO2_01_FULL_54_36b</name>
    <dbReference type="NCBI Taxonomy" id="1798483"/>
    <lineage>
        <taxon>Bacteria</taxon>
        <taxon>Candidatus Kaiseribacteriota</taxon>
    </lineage>
</organism>
<dbReference type="InterPro" id="IPR041657">
    <property type="entry name" value="HTH_17"/>
</dbReference>
<comment type="caution">
    <text evidence="2">The sequence shown here is derived from an EMBL/GenBank/DDBJ whole genome shotgun (WGS) entry which is preliminary data.</text>
</comment>
<dbReference type="SUPFAM" id="SSF46955">
    <property type="entry name" value="Putative DNA-binding domain"/>
    <property type="match status" value="1"/>
</dbReference>
<evidence type="ECO:0000313" key="2">
    <source>
        <dbReference type="EMBL" id="OGG50398.1"/>
    </source>
</evidence>
<dbReference type="AlphaFoldDB" id="A0A1F6CMR3"/>
<evidence type="ECO:0000313" key="3">
    <source>
        <dbReference type="Proteomes" id="UP000176445"/>
    </source>
</evidence>
<dbReference type="NCBIfam" id="TIGR01764">
    <property type="entry name" value="excise"/>
    <property type="match status" value="1"/>
</dbReference>
<dbReference type="InterPro" id="IPR010093">
    <property type="entry name" value="SinI_DNA-bd"/>
</dbReference>
<proteinExistence type="predicted"/>
<accession>A0A1F6CMR3</accession>
<evidence type="ECO:0000259" key="1">
    <source>
        <dbReference type="Pfam" id="PF12728"/>
    </source>
</evidence>
<dbReference type="InterPro" id="IPR009061">
    <property type="entry name" value="DNA-bd_dom_put_sf"/>
</dbReference>
<dbReference type="Gene3D" id="1.10.1660.10">
    <property type="match status" value="1"/>
</dbReference>
<sequence>MSADSYRTDELLTIPDVAEYLKVSETTVRRLQEKRSIPFIKVGGGVRFFTRDISSYLEKQRVESIDSI</sequence>
<gene>
    <name evidence="2" type="ORF">A2704_05680</name>
</gene>
<reference evidence="2 3" key="1">
    <citation type="journal article" date="2016" name="Nat. Commun.">
        <title>Thousands of microbial genomes shed light on interconnected biogeochemical processes in an aquifer system.</title>
        <authorList>
            <person name="Anantharaman K."/>
            <person name="Brown C.T."/>
            <person name="Hug L.A."/>
            <person name="Sharon I."/>
            <person name="Castelle C.J."/>
            <person name="Probst A.J."/>
            <person name="Thomas B.C."/>
            <person name="Singh A."/>
            <person name="Wilkins M.J."/>
            <person name="Karaoz U."/>
            <person name="Brodie E.L."/>
            <person name="Williams K.H."/>
            <person name="Hubbard S.S."/>
            <person name="Banfield J.F."/>
        </authorList>
    </citation>
    <scope>NUCLEOTIDE SEQUENCE [LARGE SCALE GENOMIC DNA]</scope>
</reference>
<dbReference type="GO" id="GO:0003677">
    <property type="term" value="F:DNA binding"/>
    <property type="evidence" value="ECO:0007669"/>
    <property type="project" value="InterPro"/>
</dbReference>
<dbReference type="EMBL" id="MFKW01000052">
    <property type="protein sequence ID" value="OGG50398.1"/>
    <property type="molecule type" value="Genomic_DNA"/>
</dbReference>